<reference evidence="2" key="1">
    <citation type="submission" date="2015-07" db="EMBL/GenBank/DDBJ databases">
        <authorList>
            <person name="Urmite Genomes"/>
        </authorList>
    </citation>
    <scope>NUCLEOTIDE SEQUENCE [LARGE SCALE GENOMIC DNA]</scope>
    <source>
        <strain evidence="2">type strain: ATCC 49404</strain>
    </source>
</reference>
<protein>
    <submittedName>
        <fullName evidence="1">Uncharacterized protein</fullName>
    </submittedName>
</protein>
<gene>
    <name evidence="1" type="ORF">BN2156_03987</name>
</gene>
<sequence length="36" mass="4173">MDPNPDYDLSDESDFFFPWLAWGLRGVYPPPAYPPV</sequence>
<evidence type="ECO:0000313" key="2">
    <source>
        <dbReference type="Proteomes" id="UP000199147"/>
    </source>
</evidence>
<dbReference type="EMBL" id="CWKH01000002">
    <property type="protein sequence ID" value="CRZ17106.1"/>
    <property type="molecule type" value="Genomic_DNA"/>
</dbReference>
<dbReference type="Proteomes" id="UP000199147">
    <property type="component" value="Unassembled WGS sequence"/>
</dbReference>
<keyword evidence="2" id="KW-1185">Reference proteome</keyword>
<dbReference type="AlphaFoldDB" id="A0A0H5RTJ4"/>
<dbReference type="RefSeq" id="WP_003883225.1">
    <property type="nucleotide sequence ID" value="NZ_CWKH01000002.1"/>
</dbReference>
<dbReference type="OrthoDB" id="4763645at2"/>
<evidence type="ECO:0000313" key="1">
    <source>
        <dbReference type="EMBL" id="CRZ17106.1"/>
    </source>
</evidence>
<accession>A0A0H5RTJ4</accession>
<proteinExistence type="predicted"/>
<dbReference type="GeneID" id="300560129"/>
<organism evidence="1 2">
    <name type="scientific">Mycolicibacterium neworleansense</name>
    <dbReference type="NCBI Taxonomy" id="146018"/>
    <lineage>
        <taxon>Bacteria</taxon>
        <taxon>Bacillati</taxon>
        <taxon>Actinomycetota</taxon>
        <taxon>Actinomycetes</taxon>
        <taxon>Mycobacteriales</taxon>
        <taxon>Mycobacteriaceae</taxon>
        <taxon>Mycolicibacterium</taxon>
    </lineage>
</organism>
<dbReference type="STRING" id="146018.BN2156_03987"/>
<name>A0A0H5RTJ4_9MYCO</name>